<keyword evidence="2" id="KW-0238">DNA-binding</keyword>
<evidence type="ECO:0000313" key="6">
    <source>
        <dbReference type="Proteomes" id="UP000199481"/>
    </source>
</evidence>
<organism evidence="5 6">
    <name type="scientific">Carnobacterium viridans</name>
    <dbReference type="NCBI Taxonomy" id="174587"/>
    <lineage>
        <taxon>Bacteria</taxon>
        <taxon>Bacillati</taxon>
        <taxon>Bacillota</taxon>
        <taxon>Bacilli</taxon>
        <taxon>Lactobacillales</taxon>
        <taxon>Carnobacteriaceae</taxon>
        <taxon>Carnobacterium</taxon>
    </lineage>
</organism>
<dbReference type="InterPro" id="IPR010982">
    <property type="entry name" value="Lambda_DNA-bd_dom_sf"/>
</dbReference>
<dbReference type="InterPro" id="IPR028082">
    <property type="entry name" value="Peripla_BP_I"/>
</dbReference>
<dbReference type="Proteomes" id="UP000199481">
    <property type="component" value="Unassembled WGS sequence"/>
</dbReference>
<accession>A0A1H0ZGX2</accession>
<feature type="domain" description="HTH lacI-type" evidence="4">
    <location>
        <begin position="2"/>
        <end position="58"/>
    </location>
</feature>
<reference evidence="6" key="1">
    <citation type="submission" date="2016-10" db="EMBL/GenBank/DDBJ databases">
        <authorList>
            <person name="Varghese N."/>
            <person name="Submissions S."/>
        </authorList>
    </citation>
    <scope>NUCLEOTIDE SEQUENCE [LARGE SCALE GENOMIC DNA]</scope>
    <source>
        <strain evidence="6">MPL-11</strain>
    </source>
</reference>
<dbReference type="InterPro" id="IPR046335">
    <property type="entry name" value="LacI/GalR-like_sensor"/>
</dbReference>
<dbReference type="SUPFAM" id="SSF53822">
    <property type="entry name" value="Periplasmic binding protein-like I"/>
    <property type="match status" value="1"/>
</dbReference>
<evidence type="ECO:0000256" key="2">
    <source>
        <dbReference type="ARBA" id="ARBA00023125"/>
    </source>
</evidence>
<name>A0A1H0ZGX2_9LACT</name>
<dbReference type="AlphaFoldDB" id="A0A1H0ZGX2"/>
<dbReference type="SMART" id="SM00354">
    <property type="entry name" value="HTH_LACI"/>
    <property type="match status" value="1"/>
</dbReference>
<dbReference type="SUPFAM" id="SSF47413">
    <property type="entry name" value="lambda repressor-like DNA-binding domains"/>
    <property type="match status" value="1"/>
</dbReference>
<dbReference type="Gene3D" id="1.10.260.40">
    <property type="entry name" value="lambda repressor-like DNA-binding domains"/>
    <property type="match status" value="1"/>
</dbReference>
<proteinExistence type="predicted"/>
<evidence type="ECO:0000259" key="4">
    <source>
        <dbReference type="PROSITE" id="PS50932"/>
    </source>
</evidence>
<dbReference type="Gene3D" id="3.40.50.2300">
    <property type="match status" value="2"/>
</dbReference>
<dbReference type="GO" id="GO:0003700">
    <property type="term" value="F:DNA-binding transcription factor activity"/>
    <property type="evidence" value="ECO:0007669"/>
    <property type="project" value="TreeGrafter"/>
</dbReference>
<dbReference type="CDD" id="cd01544">
    <property type="entry name" value="PBP1_GalR"/>
    <property type="match status" value="1"/>
</dbReference>
<dbReference type="Pfam" id="PF13377">
    <property type="entry name" value="Peripla_BP_3"/>
    <property type="match status" value="1"/>
</dbReference>
<keyword evidence="6" id="KW-1185">Reference proteome</keyword>
<gene>
    <name evidence="5" type="ORF">SAMN04487752_1517</name>
</gene>
<dbReference type="GO" id="GO:0000976">
    <property type="term" value="F:transcription cis-regulatory region binding"/>
    <property type="evidence" value="ECO:0007669"/>
    <property type="project" value="TreeGrafter"/>
</dbReference>
<dbReference type="PROSITE" id="PS00356">
    <property type="entry name" value="HTH_LACI_1"/>
    <property type="match status" value="1"/>
</dbReference>
<dbReference type="PROSITE" id="PS50932">
    <property type="entry name" value="HTH_LACI_2"/>
    <property type="match status" value="1"/>
</dbReference>
<dbReference type="OrthoDB" id="43195at2"/>
<dbReference type="InterPro" id="IPR000843">
    <property type="entry name" value="HTH_LacI"/>
</dbReference>
<keyword evidence="3" id="KW-0804">Transcription</keyword>
<evidence type="ECO:0000256" key="3">
    <source>
        <dbReference type="ARBA" id="ARBA00023163"/>
    </source>
</evidence>
<evidence type="ECO:0000256" key="1">
    <source>
        <dbReference type="ARBA" id="ARBA00023015"/>
    </source>
</evidence>
<dbReference type="PANTHER" id="PTHR30146:SF149">
    <property type="entry name" value="HTH-TYPE TRANSCRIPTIONAL REGULATOR EBGR"/>
    <property type="match status" value="1"/>
</dbReference>
<dbReference type="PANTHER" id="PTHR30146">
    <property type="entry name" value="LACI-RELATED TRANSCRIPTIONAL REPRESSOR"/>
    <property type="match status" value="1"/>
</dbReference>
<evidence type="ECO:0000313" key="5">
    <source>
        <dbReference type="EMBL" id="SDQ26755.1"/>
    </source>
</evidence>
<dbReference type="RefSeq" id="WP_089976747.1">
    <property type="nucleotide sequence ID" value="NZ_FNJW01000008.1"/>
</dbReference>
<dbReference type="Pfam" id="PF00356">
    <property type="entry name" value="LacI"/>
    <property type="match status" value="1"/>
</dbReference>
<sequence>MATIKDIAEQAGVSSATVSRVLNYDNTLSVGDETKKRIFEVAEALDYTKYQKKKAKKQGKLAIVQWYTEKEELDDLYYLSIRLGVEKRAEEMNYDIIRIFQNNDFEMNSDIEGIIAIGKFSDSQVNELTSWTENICFVDFDQLHRKLDSVVIDFEQAVTSVLDYFFKNGHQTIGLIAGQENFGDKSKPIIDKRTTIFENYMNQVGIYQEKYVFTGAFNVTAGQELMKKAIETLKDDLPDAFFVSNDSMAIGCLRALQEAGISVPERVSIIGFNDISVAKYIYPTLSTVKVYTELMGETGFDLWLDKVTSERTVAKKITLSTDLVLRESTKLNL</sequence>
<dbReference type="EMBL" id="FNJW01000008">
    <property type="protein sequence ID" value="SDQ26755.1"/>
    <property type="molecule type" value="Genomic_DNA"/>
</dbReference>
<dbReference type="CDD" id="cd01392">
    <property type="entry name" value="HTH_LacI"/>
    <property type="match status" value="1"/>
</dbReference>
<keyword evidence="1" id="KW-0805">Transcription regulation</keyword>
<protein>
    <submittedName>
        <fullName evidence="5">Transcriptional regulator, LacI family</fullName>
    </submittedName>
</protein>
<dbReference type="PRINTS" id="PR00036">
    <property type="entry name" value="HTHLACI"/>
</dbReference>